<dbReference type="Proteomes" id="UP000326759">
    <property type="component" value="Unassembled WGS sequence"/>
</dbReference>
<reference evidence="4 5" key="1">
    <citation type="journal article" date="2019" name="PLoS Biol.">
        <title>Sex chromosomes control vertical transmission of feminizing Wolbachia symbionts in an isopod.</title>
        <authorList>
            <person name="Becking T."/>
            <person name="Chebbi M.A."/>
            <person name="Giraud I."/>
            <person name="Moumen B."/>
            <person name="Laverre T."/>
            <person name="Caubet Y."/>
            <person name="Peccoud J."/>
            <person name="Gilbert C."/>
            <person name="Cordaux R."/>
        </authorList>
    </citation>
    <scope>NUCLEOTIDE SEQUENCE [LARGE SCALE GENOMIC DNA]</scope>
    <source>
        <strain evidence="4">ANa2</strain>
        <tissue evidence="4">Whole body excluding digestive tract and cuticle</tissue>
    </source>
</reference>
<dbReference type="PANTHER" id="PTHR11927:SF9">
    <property type="entry name" value="L-FUCOSYLTRANSFERASE"/>
    <property type="match status" value="1"/>
</dbReference>
<comment type="pathway">
    <text evidence="3">Protein modification; protein glycosylation.</text>
</comment>
<keyword evidence="1 3" id="KW-0328">Glycosyltransferase</keyword>
<dbReference type="EC" id="2.4.1.-" evidence="3"/>
<dbReference type="EMBL" id="SEYY01013965">
    <property type="protein sequence ID" value="KAB7500439.1"/>
    <property type="molecule type" value="Genomic_DNA"/>
</dbReference>
<dbReference type="PANTHER" id="PTHR11927">
    <property type="entry name" value="GALACTOSIDE 2-L-FUCOSYLTRANSFERASE"/>
    <property type="match status" value="1"/>
</dbReference>
<dbReference type="InterPro" id="IPR002516">
    <property type="entry name" value="Glyco_trans_11"/>
</dbReference>
<accession>A0A5N5T352</accession>
<dbReference type="Pfam" id="PF01531">
    <property type="entry name" value="Glyco_transf_11"/>
    <property type="match status" value="1"/>
</dbReference>
<keyword evidence="5" id="KW-1185">Reference proteome</keyword>
<comment type="similarity">
    <text evidence="3">Belongs to the glycosyltransferase 11 family.</text>
</comment>
<dbReference type="GO" id="GO:0005975">
    <property type="term" value="P:carbohydrate metabolic process"/>
    <property type="evidence" value="ECO:0007669"/>
    <property type="project" value="InterPro"/>
</dbReference>
<gene>
    <name evidence="4" type="ORF">Anas_13661</name>
</gene>
<dbReference type="OrthoDB" id="10010525at2759"/>
<keyword evidence="3" id="KW-0812">Transmembrane</keyword>
<feature type="non-terminal residue" evidence="4">
    <location>
        <position position="150"/>
    </location>
</feature>
<keyword evidence="3" id="KW-0333">Golgi apparatus</keyword>
<comment type="subcellular location">
    <subcellularLocation>
        <location evidence="3">Golgi apparatus</location>
        <location evidence="3">Golgi stack membrane</location>
        <topology evidence="3">Single-pass type II membrane protein</topology>
    </subcellularLocation>
</comment>
<evidence type="ECO:0000313" key="5">
    <source>
        <dbReference type="Proteomes" id="UP000326759"/>
    </source>
</evidence>
<keyword evidence="3" id="KW-0735">Signal-anchor</keyword>
<evidence type="ECO:0000313" key="4">
    <source>
        <dbReference type="EMBL" id="KAB7500439.1"/>
    </source>
</evidence>
<dbReference type="AlphaFoldDB" id="A0A5N5T352"/>
<name>A0A5N5T352_9CRUS</name>
<dbReference type="GO" id="GO:0032580">
    <property type="term" value="C:Golgi cisterna membrane"/>
    <property type="evidence" value="ECO:0007669"/>
    <property type="project" value="UniProtKB-SubCell"/>
</dbReference>
<evidence type="ECO:0000256" key="3">
    <source>
        <dbReference type="RuleBase" id="RU363129"/>
    </source>
</evidence>
<comment type="caution">
    <text evidence="4">The sequence shown here is derived from an EMBL/GenBank/DDBJ whole genome shotgun (WGS) entry which is preliminary data.</text>
</comment>
<keyword evidence="2 3" id="KW-0808">Transferase</keyword>
<keyword evidence="3" id="KW-0325">Glycoprotein</keyword>
<evidence type="ECO:0000256" key="2">
    <source>
        <dbReference type="ARBA" id="ARBA00022679"/>
    </source>
</evidence>
<evidence type="ECO:0000256" key="1">
    <source>
        <dbReference type="ARBA" id="ARBA00022676"/>
    </source>
</evidence>
<dbReference type="GO" id="GO:0008107">
    <property type="term" value="F:galactoside 2-alpha-L-fucosyltransferase activity"/>
    <property type="evidence" value="ECO:0007669"/>
    <property type="project" value="InterPro"/>
</dbReference>
<proteinExistence type="inferred from homology"/>
<protein>
    <recommendedName>
        <fullName evidence="3">L-Fucosyltransferase</fullName>
        <ecNumber evidence="3">2.4.1.-</ecNumber>
    </recommendedName>
</protein>
<sequence>MAIPSELHIKYNKTITINEEKFSLPLLTVNSVGRLGNIMGEYASLFALGKLYNVSVLLLPEMKKSFSGIFPNITMKVLPSDFKRKKCVGISFDNSYKDICNYSPIQLAAAGLFGPLCFIIRDYPFEMKLFHSVREDILTEFKFSEEILKK</sequence>
<organism evidence="4 5">
    <name type="scientific">Armadillidium nasatum</name>
    <dbReference type="NCBI Taxonomy" id="96803"/>
    <lineage>
        <taxon>Eukaryota</taxon>
        <taxon>Metazoa</taxon>
        <taxon>Ecdysozoa</taxon>
        <taxon>Arthropoda</taxon>
        <taxon>Crustacea</taxon>
        <taxon>Multicrustacea</taxon>
        <taxon>Malacostraca</taxon>
        <taxon>Eumalacostraca</taxon>
        <taxon>Peracarida</taxon>
        <taxon>Isopoda</taxon>
        <taxon>Oniscidea</taxon>
        <taxon>Crinocheta</taxon>
        <taxon>Armadillidiidae</taxon>
        <taxon>Armadillidium</taxon>
    </lineage>
</organism>
<dbReference type="UniPathway" id="UPA00378"/>